<dbReference type="SUPFAM" id="SSF63829">
    <property type="entry name" value="Calcium-dependent phosphotriesterase"/>
    <property type="match status" value="1"/>
</dbReference>
<dbReference type="PRINTS" id="PR01790">
    <property type="entry name" value="SMP30FAMILY"/>
</dbReference>
<evidence type="ECO:0000256" key="2">
    <source>
        <dbReference type="PIRSR" id="PIRSR605511-1"/>
    </source>
</evidence>
<accession>A0A7W0I7S7</accession>
<organism evidence="5 6">
    <name type="scientific">Streptomyces himalayensis subsp. himalayensis</name>
    <dbReference type="NCBI Taxonomy" id="2756131"/>
    <lineage>
        <taxon>Bacteria</taxon>
        <taxon>Bacillati</taxon>
        <taxon>Actinomycetota</taxon>
        <taxon>Actinomycetes</taxon>
        <taxon>Kitasatosporales</taxon>
        <taxon>Streptomycetaceae</taxon>
        <taxon>Streptomyces</taxon>
        <taxon>Streptomyces himalayensis</taxon>
    </lineage>
</organism>
<comment type="similarity">
    <text evidence="1">Belongs to the SMP-30/CGR1 family.</text>
</comment>
<keyword evidence="3" id="KW-0862">Zinc</keyword>
<reference evidence="5 6" key="1">
    <citation type="submission" date="2020-07" db="EMBL/GenBank/DDBJ databases">
        <title>Streptomyces isolated from Indian soil.</title>
        <authorList>
            <person name="Mandal S."/>
            <person name="Maiti P.K."/>
        </authorList>
    </citation>
    <scope>NUCLEOTIDE SEQUENCE [LARGE SCALE GENOMIC DNA]</scope>
    <source>
        <strain evidence="5 6">PSKA28</strain>
    </source>
</reference>
<proteinExistence type="inferred from homology"/>
<comment type="caution">
    <text evidence="5">The sequence shown here is derived from an EMBL/GenBank/DDBJ whole genome shotgun (WGS) entry which is preliminary data.</text>
</comment>
<dbReference type="Proteomes" id="UP000545761">
    <property type="component" value="Unassembled WGS sequence"/>
</dbReference>
<feature type="binding site" evidence="3">
    <location>
        <position position="136"/>
    </location>
    <ligand>
        <name>substrate</name>
    </ligand>
</feature>
<feature type="binding site" evidence="3">
    <location>
        <position position="118"/>
    </location>
    <ligand>
        <name>substrate</name>
    </ligand>
</feature>
<dbReference type="InterPro" id="IPR011042">
    <property type="entry name" value="6-blade_b-propeller_TolB-like"/>
</dbReference>
<dbReference type="PANTHER" id="PTHR10907">
    <property type="entry name" value="REGUCALCIN"/>
    <property type="match status" value="1"/>
</dbReference>
<feature type="binding site" evidence="3">
    <location>
        <position position="116"/>
    </location>
    <ligand>
        <name>substrate</name>
    </ligand>
</feature>
<protein>
    <submittedName>
        <fullName evidence="5">SMP-30/gluconolactonase/LRE family protein</fullName>
    </submittedName>
</protein>
<dbReference type="GO" id="GO:0005509">
    <property type="term" value="F:calcium ion binding"/>
    <property type="evidence" value="ECO:0007669"/>
    <property type="project" value="TreeGrafter"/>
</dbReference>
<dbReference type="GO" id="GO:0004341">
    <property type="term" value="F:gluconolactonase activity"/>
    <property type="evidence" value="ECO:0007669"/>
    <property type="project" value="TreeGrafter"/>
</dbReference>
<feature type="binding site" evidence="3">
    <location>
        <position position="164"/>
    </location>
    <ligand>
        <name>a divalent metal cation</name>
        <dbReference type="ChEBI" id="CHEBI:60240"/>
    </ligand>
</feature>
<keyword evidence="3" id="KW-0479">Metal-binding</keyword>
<feature type="binding site" evidence="3">
    <location>
        <position position="214"/>
    </location>
    <ligand>
        <name>a divalent metal cation</name>
        <dbReference type="ChEBI" id="CHEBI:60240"/>
    </ligand>
</feature>
<sequence length="307" mass="31811">MTGDARPVSPWSDRLVLGEGARWVDGRLVLVDILTGRLLEAPAGDRAGAAADALGESPAALRTIAELPFHLGAVAPVADAPGSWIAAAGTGICLLSPDGGIDWLARPEDDNPAESRMNDGVADPSGRFWAGSMAYDVTPGAGCLYRVDPGGGVTRVLDGITVPNGPAFNGDGSLMYLADSARSTVHRYPVDASSGALGRPEAFVTLAAGEGKPDGMTVDCEGGVWIAIWGAGAVHRYRPDGALDRVIGLPAPQPTSVCLGGRDGRVLHITSASVGRDPAQPYEGAVFRVEVEVPGPPTPCYRRERDR</sequence>
<evidence type="ECO:0000313" key="5">
    <source>
        <dbReference type="EMBL" id="MBA2945635.1"/>
    </source>
</evidence>
<evidence type="ECO:0000259" key="4">
    <source>
        <dbReference type="Pfam" id="PF08450"/>
    </source>
</evidence>
<evidence type="ECO:0000313" key="6">
    <source>
        <dbReference type="Proteomes" id="UP000545761"/>
    </source>
</evidence>
<dbReference type="InterPro" id="IPR005511">
    <property type="entry name" value="SMP-30"/>
</dbReference>
<dbReference type="GO" id="GO:0019853">
    <property type="term" value="P:L-ascorbic acid biosynthetic process"/>
    <property type="evidence" value="ECO:0007669"/>
    <property type="project" value="TreeGrafter"/>
</dbReference>
<feature type="active site" description="Proton donor/acceptor" evidence="2">
    <location>
        <position position="214"/>
    </location>
</feature>
<dbReference type="PANTHER" id="PTHR10907:SF47">
    <property type="entry name" value="REGUCALCIN"/>
    <property type="match status" value="1"/>
</dbReference>
<dbReference type="Pfam" id="PF08450">
    <property type="entry name" value="SGL"/>
    <property type="match status" value="1"/>
</dbReference>
<comment type="cofactor">
    <cofactor evidence="3">
        <name>Zn(2+)</name>
        <dbReference type="ChEBI" id="CHEBI:29105"/>
    </cofactor>
    <text evidence="3">Binds 1 divalent metal cation per subunit.</text>
</comment>
<dbReference type="RefSeq" id="WP_181656566.1">
    <property type="nucleotide sequence ID" value="NZ_JACEHE010000003.1"/>
</dbReference>
<feature type="domain" description="SMP-30/Gluconolactonase/LRE-like region" evidence="4">
    <location>
        <begin position="17"/>
        <end position="272"/>
    </location>
</feature>
<name>A0A7W0I7S7_9ACTN</name>
<dbReference type="InterPro" id="IPR013658">
    <property type="entry name" value="SGL"/>
</dbReference>
<evidence type="ECO:0000256" key="3">
    <source>
        <dbReference type="PIRSR" id="PIRSR605511-2"/>
    </source>
</evidence>
<dbReference type="AlphaFoldDB" id="A0A7W0I7S7"/>
<evidence type="ECO:0000256" key="1">
    <source>
        <dbReference type="ARBA" id="ARBA00008853"/>
    </source>
</evidence>
<dbReference type="Gene3D" id="2.120.10.30">
    <property type="entry name" value="TolB, C-terminal domain"/>
    <property type="match status" value="1"/>
</dbReference>
<dbReference type="EMBL" id="JACEHE010000003">
    <property type="protein sequence ID" value="MBA2945635.1"/>
    <property type="molecule type" value="Genomic_DNA"/>
</dbReference>
<gene>
    <name evidence="5" type="ORF">H1D24_07345</name>
</gene>